<dbReference type="AlphaFoldDB" id="A0A9D4BQA1"/>
<gene>
    <name evidence="3" type="ORF">DPMN_078186</name>
</gene>
<feature type="region of interest" description="Disordered" evidence="1">
    <location>
        <begin position="529"/>
        <end position="571"/>
    </location>
</feature>
<evidence type="ECO:0000256" key="1">
    <source>
        <dbReference type="SAM" id="MobiDB-lite"/>
    </source>
</evidence>
<reference evidence="3" key="1">
    <citation type="journal article" date="2019" name="bioRxiv">
        <title>The Genome of the Zebra Mussel, Dreissena polymorpha: A Resource for Invasive Species Research.</title>
        <authorList>
            <person name="McCartney M.A."/>
            <person name="Auch B."/>
            <person name="Kono T."/>
            <person name="Mallez S."/>
            <person name="Zhang Y."/>
            <person name="Obille A."/>
            <person name="Becker A."/>
            <person name="Abrahante J.E."/>
            <person name="Garbe J."/>
            <person name="Badalamenti J.P."/>
            <person name="Herman A."/>
            <person name="Mangelson H."/>
            <person name="Liachko I."/>
            <person name="Sullivan S."/>
            <person name="Sone E.D."/>
            <person name="Koren S."/>
            <person name="Silverstein K.A.T."/>
            <person name="Beckman K.B."/>
            <person name="Gohl D.M."/>
        </authorList>
    </citation>
    <scope>NUCLEOTIDE SEQUENCE</scope>
    <source>
        <strain evidence="3">Duluth1</strain>
        <tissue evidence="3">Whole animal</tissue>
    </source>
</reference>
<dbReference type="GO" id="GO:0005829">
    <property type="term" value="C:cytosol"/>
    <property type="evidence" value="ECO:0007669"/>
    <property type="project" value="TreeGrafter"/>
</dbReference>
<dbReference type="GO" id="GO:0005634">
    <property type="term" value="C:nucleus"/>
    <property type="evidence" value="ECO:0007669"/>
    <property type="project" value="TreeGrafter"/>
</dbReference>
<dbReference type="GO" id="GO:0016579">
    <property type="term" value="P:protein deubiquitination"/>
    <property type="evidence" value="ECO:0007669"/>
    <property type="project" value="InterPro"/>
</dbReference>
<organism evidence="3 4">
    <name type="scientific">Dreissena polymorpha</name>
    <name type="common">Zebra mussel</name>
    <name type="synonym">Mytilus polymorpha</name>
    <dbReference type="NCBI Taxonomy" id="45954"/>
    <lineage>
        <taxon>Eukaryota</taxon>
        <taxon>Metazoa</taxon>
        <taxon>Spiralia</taxon>
        <taxon>Lophotrochozoa</taxon>
        <taxon>Mollusca</taxon>
        <taxon>Bivalvia</taxon>
        <taxon>Autobranchia</taxon>
        <taxon>Heteroconchia</taxon>
        <taxon>Euheterodonta</taxon>
        <taxon>Imparidentia</taxon>
        <taxon>Neoheterodontei</taxon>
        <taxon>Myida</taxon>
        <taxon>Dreissenoidea</taxon>
        <taxon>Dreissenidae</taxon>
        <taxon>Dreissena</taxon>
    </lineage>
</organism>
<sequence>EFLIYRIEQPARRVGQPTRPCDDHTYAKVKEVTGITDRKLIDEAVNSCRNPEGKYEVAEVISFLIADEKRQKGGKRGSGITVVREDEADAVGHQTVNLNKNAKTGGVIDLTSVSDTNESDDIQKAIAASLQDSSGPYVQESSAGILGGQVSREEQDISRVLEQSLIESKAGTKRKRGDIWFVDPLNPHERKRVDSWPIGLKNVGNTCWFSAVIQSLFHLKRFRHLVLTYQPNKDVQGRSEVKRNLRFMCELRHLFALMVGSRRKYVDPSRAVDILKEAFTSSVASSSSVSDSQQDVSEFQHKLLDWLEDAFKAASRPSSPEEGAEKAEKECLPGADNPMVDLFYGQFRAEGVNEGKDFCNEETFGQFPLQVNGFRDIHESLEAATALREIETVSSQTAMKSGQELWFTRLPPVLTFELSRFQFNQQFGRPEKIHNKIEFPQVIYMDRYMDCNRKQTRERRERAKKLKEELLALQGRLDKFINYGSGNKRFPLQDVLLYALEFAKTRPEGPPRKVATTATVTTDVEMECLSPNTSSSMMVDSPMKSPSDSSMSTVTSPQGHSSPESTKGNRSNAIVLSNQSVTGIHGNIEDSPSSSSQSATSVPDSSAVPSLMLINSESSSNSFNLPDVSMVAESRSSPMIVEEEVSTPHPKHVSDNELLVLQDCLHRWRTEVENDVKELQDGISLLESSINKMYSDESMTQHPYHLHAVLVHEGQAASGHYWAYIHDAGTDKWLKFNDIAVSDASWEELEKECVGGYHNASAYCLMYIDKRRIDEDSMSGNQSACISQDLENLPDDLKELVTNDNQQFSDEIERWDREAARKAAGGGDTDVAVISEQKPALPVPAVTSTSNSSTQTMQARQPVNYASIHATLAVEETRKSFKKLIGDLPSPETLDPPRLLEKFLDLELKRTEEITKELPKLLPTRDPRLQHIVVYMQHCKCHHNHIMYMLLEQVAEGFSETAEMIGAKKVQQCAAAMIKRQREEKQESNVAMEHHLQIWHETYQKFLKTALLFVKGIIFYFDEKHLQSLPYLLHAHLLTLDLTKKHPNCGLTNPKILAFFLRQTLLHLNDTLTSQFEEKVDVVDILGSVISNVLPCMQTVIDIGSSEDVAAIEEIREKWCSYLGQEIDSNKAELLQDFLSKLFEPPYDLKLPSMPRIGSESFYQLHKQFTQVMEKAVEYGYVEKALKGS</sequence>
<proteinExistence type="predicted"/>
<dbReference type="GO" id="GO:0004843">
    <property type="term" value="F:cysteine-type deubiquitinase activity"/>
    <property type="evidence" value="ECO:0007669"/>
    <property type="project" value="InterPro"/>
</dbReference>
<dbReference type="PROSITE" id="PS00973">
    <property type="entry name" value="USP_2"/>
    <property type="match status" value="1"/>
</dbReference>
<dbReference type="PROSITE" id="PS50235">
    <property type="entry name" value="USP_3"/>
    <property type="match status" value="1"/>
</dbReference>
<evidence type="ECO:0000313" key="3">
    <source>
        <dbReference type="EMBL" id="KAH3703156.1"/>
    </source>
</evidence>
<dbReference type="Pfam" id="PF00443">
    <property type="entry name" value="UCH"/>
    <property type="match status" value="1"/>
</dbReference>
<accession>A0A9D4BQA1</accession>
<comment type="caution">
    <text evidence="3">The sequence shown here is derived from an EMBL/GenBank/DDBJ whole genome shotgun (WGS) entry which is preliminary data.</text>
</comment>
<dbReference type="EMBL" id="JAIWYP010000015">
    <property type="protein sequence ID" value="KAH3703156.1"/>
    <property type="molecule type" value="Genomic_DNA"/>
</dbReference>
<evidence type="ECO:0000259" key="2">
    <source>
        <dbReference type="PROSITE" id="PS50235"/>
    </source>
</evidence>
<dbReference type="PROSITE" id="PS50330">
    <property type="entry name" value="UIM"/>
    <property type="match status" value="1"/>
</dbReference>
<feature type="region of interest" description="Disordered" evidence="1">
    <location>
        <begin position="583"/>
        <end position="605"/>
    </location>
</feature>
<dbReference type="InterPro" id="IPR018200">
    <property type="entry name" value="USP_CS"/>
</dbReference>
<dbReference type="Gene3D" id="3.90.70.10">
    <property type="entry name" value="Cysteine proteinases"/>
    <property type="match status" value="1"/>
</dbReference>
<evidence type="ECO:0000313" key="4">
    <source>
        <dbReference type="Proteomes" id="UP000828390"/>
    </source>
</evidence>
<dbReference type="SUPFAM" id="SSF54001">
    <property type="entry name" value="Cysteine proteinases"/>
    <property type="match status" value="1"/>
</dbReference>
<feature type="compositionally biased region" description="Low complexity" evidence="1">
    <location>
        <begin position="534"/>
        <end position="556"/>
    </location>
</feature>
<feature type="compositionally biased region" description="Polar residues" evidence="1">
    <location>
        <begin position="557"/>
        <end position="571"/>
    </location>
</feature>
<dbReference type="PANTHER" id="PTHR24006:SF944">
    <property type="entry name" value="UBIQUITIN CARBOXYL-TERMINAL HYDROLASE"/>
    <property type="match status" value="1"/>
</dbReference>
<dbReference type="PROSITE" id="PS00972">
    <property type="entry name" value="USP_1"/>
    <property type="match status" value="1"/>
</dbReference>
<feature type="non-terminal residue" evidence="3">
    <location>
        <position position="1"/>
    </location>
</feature>
<dbReference type="CDD" id="cd20485">
    <property type="entry name" value="USP25_USP28_C-like"/>
    <property type="match status" value="1"/>
</dbReference>
<feature type="domain" description="USP" evidence="2">
    <location>
        <begin position="198"/>
        <end position="770"/>
    </location>
</feature>
<protein>
    <recommendedName>
        <fullName evidence="2">USP domain-containing protein</fullName>
    </recommendedName>
</protein>
<dbReference type="InterPro" id="IPR028889">
    <property type="entry name" value="USP"/>
</dbReference>
<dbReference type="InterPro" id="IPR050164">
    <property type="entry name" value="Peptidase_C19"/>
</dbReference>
<dbReference type="Proteomes" id="UP000828390">
    <property type="component" value="Unassembled WGS sequence"/>
</dbReference>
<dbReference type="SMART" id="SM00726">
    <property type="entry name" value="UIM"/>
    <property type="match status" value="2"/>
</dbReference>
<dbReference type="InterPro" id="IPR003903">
    <property type="entry name" value="UIM_dom"/>
</dbReference>
<name>A0A9D4BQA1_DREPO</name>
<dbReference type="PANTHER" id="PTHR24006">
    <property type="entry name" value="UBIQUITIN CARBOXYL-TERMINAL HYDROLASE"/>
    <property type="match status" value="1"/>
</dbReference>
<feature type="compositionally biased region" description="Low complexity" evidence="1">
    <location>
        <begin position="590"/>
        <end position="605"/>
    </location>
</feature>
<keyword evidence="4" id="KW-1185">Reference proteome</keyword>
<dbReference type="InterPro" id="IPR001394">
    <property type="entry name" value="Peptidase_C19_UCH"/>
</dbReference>
<dbReference type="InterPro" id="IPR038765">
    <property type="entry name" value="Papain-like_cys_pep_sf"/>
</dbReference>
<reference evidence="3" key="2">
    <citation type="submission" date="2020-11" db="EMBL/GenBank/DDBJ databases">
        <authorList>
            <person name="McCartney M.A."/>
            <person name="Auch B."/>
            <person name="Kono T."/>
            <person name="Mallez S."/>
            <person name="Becker A."/>
            <person name="Gohl D.M."/>
            <person name="Silverstein K.A.T."/>
            <person name="Koren S."/>
            <person name="Bechman K.B."/>
            <person name="Herman A."/>
            <person name="Abrahante J.E."/>
            <person name="Garbe J."/>
        </authorList>
    </citation>
    <scope>NUCLEOTIDE SEQUENCE</scope>
    <source>
        <strain evidence="3">Duluth1</strain>
        <tissue evidence="3">Whole animal</tissue>
    </source>
</reference>